<feature type="transmembrane region" description="Helical" evidence="1">
    <location>
        <begin position="108"/>
        <end position="126"/>
    </location>
</feature>
<reference evidence="4 5" key="1">
    <citation type="journal article" date="2018" name="Mol. Biol. Evol.">
        <title>Analysis of the draft genome of the red seaweed Gracilariopsis chorda provides insights into genome size evolution in Rhodophyta.</title>
        <authorList>
            <person name="Lee J."/>
            <person name="Yang E.C."/>
            <person name="Graf L."/>
            <person name="Yang J.H."/>
            <person name="Qiu H."/>
            <person name="Zel Zion U."/>
            <person name="Chan C.X."/>
            <person name="Stephens T.G."/>
            <person name="Weber A.P.M."/>
            <person name="Boo G.H."/>
            <person name="Boo S.M."/>
            <person name="Kim K.M."/>
            <person name="Shin Y."/>
            <person name="Jung M."/>
            <person name="Lee S.J."/>
            <person name="Yim H.S."/>
            <person name="Lee J.H."/>
            <person name="Bhattacharya D."/>
            <person name="Yoon H.S."/>
        </authorList>
    </citation>
    <scope>NUCLEOTIDE SEQUENCE [LARGE SCALE GENOMIC DNA]</scope>
    <source>
        <strain evidence="4 5">SKKU-2015</strain>
        <tissue evidence="4">Whole body</tissue>
    </source>
</reference>
<keyword evidence="1" id="KW-1133">Transmembrane helix</keyword>
<feature type="transmembrane region" description="Helical" evidence="1">
    <location>
        <begin position="159"/>
        <end position="176"/>
    </location>
</feature>
<keyword evidence="1" id="KW-0472">Membrane</keyword>
<feature type="transmembrane region" description="Helical" evidence="1">
    <location>
        <begin position="39"/>
        <end position="57"/>
    </location>
</feature>
<dbReference type="EMBL" id="NBIV01000001">
    <property type="protein sequence ID" value="PXF50023.1"/>
    <property type="molecule type" value="Genomic_DNA"/>
</dbReference>
<evidence type="ECO:0000256" key="1">
    <source>
        <dbReference type="SAM" id="Phobius"/>
    </source>
</evidence>
<sequence length="246" mass="26544">MAGGALRIFLSAAVFVLTGLVQTVCIQGVLYSGGGDRSTFLLAIPNYVGIFSVYFLGARCFRLLDTLGVWSAGGDDANRVHHALYDNNKQQQQLGFFETVFHRDRRKLFVLAFNETGGFLTGLTGLSIAGSGLYQVVFSGGTVFTALLSTFFLRKRLSISQWVFVAVITTGLMITAEQVTHSASEAGAASLMSGLSFVLVSCLFYSTNYVIAEHLLEDAPKEGEQESDSLPAPLVSIYPCILAVRV</sequence>
<comment type="caution">
    <text evidence="4">The sequence shown here is derived from an EMBL/GenBank/DDBJ whole genome shotgun (WGS) entry which is preliminary data.</text>
</comment>
<organism evidence="4 5">
    <name type="scientific">Gracilariopsis chorda</name>
    <dbReference type="NCBI Taxonomy" id="448386"/>
    <lineage>
        <taxon>Eukaryota</taxon>
        <taxon>Rhodophyta</taxon>
        <taxon>Florideophyceae</taxon>
        <taxon>Rhodymeniophycidae</taxon>
        <taxon>Gracilariales</taxon>
        <taxon>Gracilariaceae</taxon>
        <taxon>Gracilariopsis</taxon>
    </lineage>
</organism>
<dbReference type="OrthoDB" id="5491at2759"/>
<keyword evidence="1" id="KW-0812">Transmembrane</keyword>
<dbReference type="Proteomes" id="UP000247409">
    <property type="component" value="Unassembled WGS sequence"/>
</dbReference>
<dbReference type="SUPFAM" id="SSF103481">
    <property type="entry name" value="Multidrug resistance efflux transporter EmrE"/>
    <property type="match status" value="1"/>
</dbReference>
<feature type="signal peptide" evidence="2">
    <location>
        <begin position="1"/>
        <end position="23"/>
    </location>
</feature>
<dbReference type="PANTHER" id="PTHR13146:SF0">
    <property type="entry name" value="SOLUTE CARRIER FAMILY 35 MEMBER F6"/>
    <property type="match status" value="1"/>
</dbReference>
<feature type="domain" description="EamA" evidence="3">
    <location>
        <begin position="106"/>
        <end position="175"/>
    </location>
</feature>
<feature type="chain" id="PRO_5016103835" description="EamA domain-containing protein" evidence="2">
    <location>
        <begin position="24"/>
        <end position="246"/>
    </location>
</feature>
<gene>
    <name evidence="4" type="ORF">BWQ96_00183</name>
</gene>
<dbReference type="Pfam" id="PF00892">
    <property type="entry name" value="EamA"/>
    <property type="match status" value="1"/>
</dbReference>
<evidence type="ECO:0000313" key="5">
    <source>
        <dbReference type="Proteomes" id="UP000247409"/>
    </source>
</evidence>
<evidence type="ECO:0000256" key="2">
    <source>
        <dbReference type="SAM" id="SignalP"/>
    </source>
</evidence>
<dbReference type="InterPro" id="IPR000620">
    <property type="entry name" value="EamA_dom"/>
</dbReference>
<accession>A0A2V3J6T8</accession>
<evidence type="ECO:0000259" key="3">
    <source>
        <dbReference type="Pfam" id="PF00892"/>
    </source>
</evidence>
<dbReference type="AlphaFoldDB" id="A0A2V3J6T8"/>
<keyword evidence="5" id="KW-1185">Reference proteome</keyword>
<dbReference type="InterPro" id="IPR037185">
    <property type="entry name" value="EmrE-like"/>
</dbReference>
<dbReference type="PANTHER" id="PTHR13146">
    <property type="match status" value="1"/>
</dbReference>
<evidence type="ECO:0000313" key="4">
    <source>
        <dbReference type="EMBL" id="PXF50023.1"/>
    </source>
</evidence>
<proteinExistence type="predicted"/>
<protein>
    <recommendedName>
        <fullName evidence="3">EamA domain-containing protein</fullName>
    </recommendedName>
</protein>
<feature type="transmembrane region" description="Helical" evidence="1">
    <location>
        <begin position="132"/>
        <end position="152"/>
    </location>
</feature>
<keyword evidence="2" id="KW-0732">Signal</keyword>
<dbReference type="Gene3D" id="1.10.3730.20">
    <property type="match status" value="1"/>
</dbReference>
<name>A0A2V3J6T8_9FLOR</name>
<dbReference type="GO" id="GO:0016020">
    <property type="term" value="C:membrane"/>
    <property type="evidence" value="ECO:0007669"/>
    <property type="project" value="InterPro"/>
</dbReference>
<feature type="transmembrane region" description="Helical" evidence="1">
    <location>
        <begin position="188"/>
        <end position="211"/>
    </location>
</feature>